<keyword evidence="2" id="KW-0472">Membrane</keyword>
<feature type="signal peptide" evidence="3">
    <location>
        <begin position="1"/>
        <end position="26"/>
    </location>
</feature>
<keyword evidence="3" id="KW-0732">Signal</keyword>
<dbReference type="RefSeq" id="WP_092926439.1">
    <property type="nucleotide sequence ID" value="NZ_FOMZ01000006.1"/>
</dbReference>
<keyword evidence="2" id="KW-1133">Transmembrane helix</keyword>
<dbReference type="Proteomes" id="UP000198716">
    <property type="component" value="Unassembled WGS sequence"/>
</dbReference>
<feature type="region of interest" description="Disordered" evidence="1">
    <location>
        <begin position="39"/>
        <end position="118"/>
    </location>
</feature>
<proteinExistence type="predicted"/>
<name>A0A1I1WS22_9ACTN</name>
<feature type="transmembrane region" description="Helical" evidence="2">
    <location>
        <begin position="123"/>
        <end position="143"/>
    </location>
</feature>
<keyword evidence="2" id="KW-0812">Transmembrane</keyword>
<dbReference type="EMBL" id="FOMZ01000006">
    <property type="protein sequence ID" value="SFD97842.1"/>
    <property type="molecule type" value="Genomic_DNA"/>
</dbReference>
<sequence length="151" mass="14937">MTLRKIAATTALTVGISLPLAGSATAQPGDRDCKDFATQQEAQRAYDSVPEDPERLDAGEDGIACEDLSSGPTESTEDNNGSVGGGSDNGDGTADKRGDSGTAPSGGVDAGYGGAATRGDSQLLLPLSAAGGVAFAGGVLLMFRRRSSGGA</sequence>
<feature type="chain" id="PRO_5011658316" evidence="3">
    <location>
        <begin position="27"/>
        <end position="151"/>
    </location>
</feature>
<gene>
    <name evidence="4" type="ORF">SAMN04487819_10657</name>
</gene>
<accession>A0A1I1WS22</accession>
<evidence type="ECO:0000256" key="3">
    <source>
        <dbReference type="SAM" id="SignalP"/>
    </source>
</evidence>
<dbReference type="AlphaFoldDB" id="A0A1I1WS22"/>
<evidence type="ECO:0000256" key="1">
    <source>
        <dbReference type="SAM" id="MobiDB-lite"/>
    </source>
</evidence>
<evidence type="ECO:0000313" key="4">
    <source>
        <dbReference type="EMBL" id="SFD97842.1"/>
    </source>
</evidence>
<protein>
    <submittedName>
        <fullName evidence="4">Excalibur calcium-binding domain-containing protein</fullName>
    </submittedName>
</protein>
<reference evidence="5" key="1">
    <citation type="submission" date="2016-10" db="EMBL/GenBank/DDBJ databases">
        <authorList>
            <person name="Varghese N."/>
            <person name="Submissions S."/>
        </authorList>
    </citation>
    <scope>NUCLEOTIDE SEQUENCE [LARGE SCALE GENOMIC DNA]</scope>
    <source>
        <strain evidence="5">DSM 45004</strain>
    </source>
</reference>
<evidence type="ECO:0000313" key="5">
    <source>
        <dbReference type="Proteomes" id="UP000198716"/>
    </source>
</evidence>
<evidence type="ECO:0000256" key="2">
    <source>
        <dbReference type="SAM" id="Phobius"/>
    </source>
</evidence>
<keyword evidence="5" id="KW-1185">Reference proteome</keyword>
<organism evidence="4 5">
    <name type="scientific">Actinopolyspora alba</name>
    <dbReference type="NCBI Taxonomy" id="673379"/>
    <lineage>
        <taxon>Bacteria</taxon>
        <taxon>Bacillati</taxon>
        <taxon>Actinomycetota</taxon>
        <taxon>Actinomycetes</taxon>
        <taxon>Actinopolysporales</taxon>
        <taxon>Actinopolysporaceae</taxon>
        <taxon>Actinopolyspora</taxon>
        <taxon>Actinopolyspora alba group</taxon>
    </lineage>
</organism>